<keyword evidence="3" id="KW-0378">Hydrolase</keyword>
<evidence type="ECO:0000256" key="2">
    <source>
        <dbReference type="ARBA" id="ARBA00022670"/>
    </source>
</evidence>
<keyword evidence="8" id="KW-1185">Reference proteome</keyword>
<feature type="coiled-coil region" evidence="4">
    <location>
        <begin position="362"/>
        <end position="396"/>
    </location>
</feature>
<keyword evidence="4" id="KW-0175">Coiled coil</keyword>
<evidence type="ECO:0000256" key="5">
    <source>
        <dbReference type="SAM" id="MobiDB-lite"/>
    </source>
</evidence>
<feature type="region of interest" description="Disordered" evidence="5">
    <location>
        <begin position="306"/>
        <end position="327"/>
    </location>
</feature>
<organism evidence="7 8">
    <name type="scientific">Dendrobium chrysotoxum</name>
    <name type="common">Orchid</name>
    <dbReference type="NCBI Taxonomy" id="161865"/>
    <lineage>
        <taxon>Eukaryota</taxon>
        <taxon>Viridiplantae</taxon>
        <taxon>Streptophyta</taxon>
        <taxon>Embryophyta</taxon>
        <taxon>Tracheophyta</taxon>
        <taxon>Spermatophyta</taxon>
        <taxon>Magnoliopsida</taxon>
        <taxon>Liliopsida</taxon>
        <taxon>Asparagales</taxon>
        <taxon>Orchidaceae</taxon>
        <taxon>Epidendroideae</taxon>
        <taxon>Malaxideae</taxon>
        <taxon>Dendrobiinae</taxon>
        <taxon>Dendrobium</taxon>
    </lineage>
</organism>
<dbReference type="GO" id="GO:0008234">
    <property type="term" value="F:cysteine-type peptidase activity"/>
    <property type="evidence" value="ECO:0007669"/>
    <property type="project" value="InterPro"/>
</dbReference>
<dbReference type="PANTHER" id="PTHR46033:SF8">
    <property type="entry name" value="PROTEIN MAINTENANCE OF MERISTEMS-LIKE"/>
    <property type="match status" value="1"/>
</dbReference>
<feature type="region of interest" description="Disordered" evidence="5">
    <location>
        <begin position="422"/>
        <end position="579"/>
    </location>
</feature>
<dbReference type="InterPro" id="IPR019557">
    <property type="entry name" value="AminoTfrase-like_pln_mobile"/>
</dbReference>
<dbReference type="SUPFAM" id="SSF54001">
    <property type="entry name" value="Cysteine proteinases"/>
    <property type="match status" value="1"/>
</dbReference>
<dbReference type="PROSITE" id="PS50600">
    <property type="entry name" value="ULP_PROTEASE"/>
    <property type="match status" value="1"/>
</dbReference>
<dbReference type="InterPro" id="IPR038765">
    <property type="entry name" value="Papain-like_cys_pep_sf"/>
</dbReference>
<accession>A0AAV7FMH3</accession>
<gene>
    <name evidence="7" type="ORF">IEQ34_026447</name>
</gene>
<dbReference type="GO" id="GO:0010073">
    <property type="term" value="P:meristem maintenance"/>
    <property type="evidence" value="ECO:0007669"/>
    <property type="project" value="InterPro"/>
</dbReference>
<comment type="caution">
    <text evidence="7">The sequence shown here is derived from an EMBL/GenBank/DDBJ whole genome shotgun (WGS) entry which is preliminary data.</text>
</comment>
<dbReference type="GO" id="GO:0006508">
    <property type="term" value="P:proteolysis"/>
    <property type="evidence" value="ECO:0007669"/>
    <property type="project" value="UniProtKB-KW"/>
</dbReference>
<evidence type="ECO:0000256" key="3">
    <source>
        <dbReference type="ARBA" id="ARBA00022801"/>
    </source>
</evidence>
<feature type="compositionally biased region" description="Low complexity" evidence="5">
    <location>
        <begin position="470"/>
        <end position="497"/>
    </location>
</feature>
<dbReference type="Gene3D" id="3.40.395.10">
    <property type="entry name" value="Adenoviral Proteinase, Chain A"/>
    <property type="match status" value="1"/>
</dbReference>
<dbReference type="EMBL" id="JAGFBR010000752">
    <property type="protein sequence ID" value="KAH0436250.1"/>
    <property type="molecule type" value="Genomic_DNA"/>
</dbReference>
<keyword evidence="2" id="KW-0645">Protease</keyword>
<feature type="compositionally biased region" description="Basic and acidic residues" evidence="5">
    <location>
        <begin position="306"/>
        <end position="320"/>
    </location>
</feature>
<evidence type="ECO:0000256" key="4">
    <source>
        <dbReference type="SAM" id="Coils"/>
    </source>
</evidence>
<feature type="domain" description="Ubiquitin-like protease family profile" evidence="6">
    <location>
        <begin position="639"/>
        <end position="805"/>
    </location>
</feature>
<dbReference type="InterPro" id="IPR003653">
    <property type="entry name" value="Peptidase_C48_C"/>
</dbReference>
<evidence type="ECO:0000313" key="8">
    <source>
        <dbReference type="Proteomes" id="UP000775213"/>
    </source>
</evidence>
<evidence type="ECO:0000259" key="6">
    <source>
        <dbReference type="PROSITE" id="PS50600"/>
    </source>
</evidence>
<protein>
    <recommendedName>
        <fullName evidence="6">Ubiquitin-like protease family profile domain-containing protein</fullName>
    </recommendedName>
</protein>
<dbReference type="Pfam" id="PF10536">
    <property type="entry name" value="PMD"/>
    <property type="match status" value="1"/>
</dbReference>
<feature type="compositionally biased region" description="Basic residues" evidence="5">
    <location>
        <begin position="537"/>
        <end position="548"/>
    </location>
</feature>
<reference evidence="7 8" key="1">
    <citation type="journal article" date="2021" name="Hortic Res">
        <title>Chromosome-scale assembly of the Dendrobium chrysotoxum genome enhances the understanding of orchid evolution.</title>
        <authorList>
            <person name="Zhang Y."/>
            <person name="Zhang G.Q."/>
            <person name="Zhang D."/>
            <person name="Liu X.D."/>
            <person name="Xu X.Y."/>
            <person name="Sun W.H."/>
            <person name="Yu X."/>
            <person name="Zhu X."/>
            <person name="Wang Z.W."/>
            <person name="Zhao X."/>
            <person name="Zhong W.Y."/>
            <person name="Chen H."/>
            <person name="Yin W.L."/>
            <person name="Huang T."/>
            <person name="Niu S.C."/>
            <person name="Liu Z.J."/>
        </authorList>
    </citation>
    <scope>NUCLEOTIDE SEQUENCE [LARGE SCALE GENOMIC DNA]</scope>
    <source>
        <strain evidence="7">Lindl</strain>
    </source>
</reference>
<dbReference type="Pfam" id="PF02902">
    <property type="entry name" value="Peptidase_C48"/>
    <property type="match status" value="1"/>
</dbReference>
<proteinExistence type="inferred from homology"/>
<name>A0AAV7FMH3_DENCH</name>
<dbReference type="InterPro" id="IPR044824">
    <property type="entry name" value="MAIN-like"/>
</dbReference>
<dbReference type="Proteomes" id="UP000775213">
    <property type="component" value="Unassembled WGS sequence"/>
</dbReference>
<dbReference type="AlphaFoldDB" id="A0AAV7FMH3"/>
<evidence type="ECO:0000313" key="7">
    <source>
        <dbReference type="EMBL" id="KAH0436250.1"/>
    </source>
</evidence>
<sequence length="840" mass="95377">MYIPKITCRCRASTFRNVCDSLKEFFTDEVKETLKRLRILQFTEFPPFQQNTPLIYMLLSCWDVSKQSFNIKGHELKFSADDVALLTGLPNTGSLIYWEAEPLTSYTGIQIKNEMKNIKKSTSPDVIVNMYIKFLLSNLFFPNNNYRTPRRLISIAENIDEFNSYNWAMSIRDFLVNQLDRLAPKYVQDEPLGYMSGFVPLLMIWFLEHTSIRQPALPEARPRFLRWDSNIFLSDVQISQIFKDLRNKQINKSFENVTEEEKLFAEEFPTPQTFPTHPTLPTQLILSPVHPSSHISHVFHLSGSPEKVEPTYESPKKGAMDSHLQSPKHQIFSPPVPQYSPRIPQLPDESIVKELTEICAFITILTNELDSVNMRLGRLESKCARIEGNYENLKASFYDLKSSISEQFDAFKSNFLILKPDSEHPSTSAPHEPCDIATTSVPPQPPKHSELATTPAPDQPPKYSELATTSSPDQPAQPADPATTSAPDQPAKPADPATTSVPDQPAKPAEKRVSNEGVLPGEPTSKKAKTSTIASTVKRRTNRTKKAVRTPFTAGKRRLSKKKEADKEKNVIGPKPTDGAKESEVMVDVEAIPYTVTHSSSFMDFKGRDLISETMLNYMDSCFAKYTDKQKTILAAGNVSVSRGEVDELITEQYLSDAHVDAFAYLLAEKNKLFPGLYKTFLYISCLYYSYARENYQDISSLYVKHITRDAVQEADYVMCTLCHDRHWTLLAGVVKGKYWAFFDSLPKDHHKKILNDVIQKLHGDIGQSFDTDIRTWPITYPSGVPTQTNSIDCGMFVCKYMEELVKHGDVDWEQHKNLQDKMTLFRVELAYAILCSLAK</sequence>
<dbReference type="PANTHER" id="PTHR46033">
    <property type="entry name" value="PROTEIN MAIN-LIKE 2"/>
    <property type="match status" value="1"/>
</dbReference>
<evidence type="ECO:0000256" key="1">
    <source>
        <dbReference type="ARBA" id="ARBA00005234"/>
    </source>
</evidence>
<comment type="similarity">
    <text evidence="1">Belongs to the peptidase C48 family.</text>
</comment>